<dbReference type="AlphaFoldDB" id="A0A1T4TGH8"/>
<dbReference type="InterPro" id="IPR007278">
    <property type="entry name" value="DUF397"/>
</dbReference>
<name>A0A1T4TGH8_9ACTN</name>
<dbReference type="STRING" id="1122192.SAMN02745673_04972"/>
<evidence type="ECO:0000313" key="2">
    <source>
        <dbReference type="EMBL" id="SKA39329.1"/>
    </source>
</evidence>
<accession>A0A1T4TGH8</accession>
<protein>
    <recommendedName>
        <fullName evidence="1">DUF397 domain-containing protein</fullName>
    </recommendedName>
</protein>
<proteinExistence type="predicted"/>
<reference evidence="2 3" key="1">
    <citation type="submission" date="2017-02" db="EMBL/GenBank/DDBJ databases">
        <authorList>
            <person name="Peterson S.W."/>
        </authorList>
    </citation>
    <scope>NUCLEOTIDE SEQUENCE [LARGE SCALE GENOMIC DNA]</scope>
    <source>
        <strain evidence="2 3">DSM 45154</strain>
    </source>
</reference>
<keyword evidence="3" id="KW-1185">Reference proteome</keyword>
<sequence length="62" mass="6970">MPEFHKSSYSHAKTENCVEVAEGQRTLVRDSRNPHLGHLTFPAGEWAAFLRDLKGSDSETAR</sequence>
<evidence type="ECO:0000259" key="1">
    <source>
        <dbReference type="Pfam" id="PF04149"/>
    </source>
</evidence>
<dbReference type="Pfam" id="PF04149">
    <property type="entry name" value="DUF397"/>
    <property type="match status" value="1"/>
</dbReference>
<dbReference type="OrthoDB" id="3431714at2"/>
<dbReference type="RefSeq" id="WP_078764180.1">
    <property type="nucleotide sequence ID" value="NZ_FUWS01000023.1"/>
</dbReference>
<dbReference type="Proteomes" id="UP000190637">
    <property type="component" value="Unassembled WGS sequence"/>
</dbReference>
<gene>
    <name evidence="2" type="ORF">SAMN02745673_04972</name>
</gene>
<evidence type="ECO:0000313" key="3">
    <source>
        <dbReference type="Proteomes" id="UP000190637"/>
    </source>
</evidence>
<dbReference type="EMBL" id="FUWS01000023">
    <property type="protein sequence ID" value="SKA39329.1"/>
    <property type="molecule type" value="Genomic_DNA"/>
</dbReference>
<organism evidence="2 3">
    <name type="scientific">Marinactinospora thermotolerans DSM 45154</name>
    <dbReference type="NCBI Taxonomy" id="1122192"/>
    <lineage>
        <taxon>Bacteria</taxon>
        <taxon>Bacillati</taxon>
        <taxon>Actinomycetota</taxon>
        <taxon>Actinomycetes</taxon>
        <taxon>Streptosporangiales</taxon>
        <taxon>Nocardiopsidaceae</taxon>
        <taxon>Marinactinospora</taxon>
    </lineage>
</organism>
<feature type="domain" description="DUF397" evidence="1">
    <location>
        <begin position="3"/>
        <end position="54"/>
    </location>
</feature>